<keyword evidence="10" id="KW-1185">Reference proteome</keyword>
<dbReference type="PANTHER" id="PTHR22950:SF701">
    <property type="entry name" value="AMINO ACID TRANSPORTER AVT1A-LIKE"/>
    <property type="match status" value="1"/>
</dbReference>
<proteinExistence type="predicted"/>
<protein>
    <recommendedName>
        <fullName evidence="8">Amino acid transporter transmembrane domain-containing protein</fullName>
    </recommendedName>
</protein>
<name>A0AAV3QV67_LITER</name>
<dbReference type="PANTHER" id="PTHR22950">
    <property type="entry name" value="AMINO ACID TRANSPORTER"/>
    <property type="match status" value="1"/>
</dbReference>
<keyword evidence="5 7" id="KW-0472">Membrane</keyword>
<accession>A0AAV3QV67</accession>
<dbReference type="Proteomes" id="UP001454036">
    <property type="component" value="Unassembled WGS sequence"/>
</dbReference>
<feature type="transmembrane region" description="Helical" evidence="7">
    <location>
        <begin position="181"/>
        <end position="201"/>
    </location>
</feature>
<evidence type="ECO:0000256" key="3">
    <source>
        <dbReference type="ARBA" id="ARBA00022970"/>
    </source>
</evidence>
<gene>
    <name evidence="9" type="ORF">LIER_21937</name>
</gene>
<feature type="transmembrane region" description="Helical" evidence="7">
    <location>
        <begin position="273"/>
        <end position="291"/>
    </location>
</feature>
<keyword evidence="3" id="KW-0813">Transport</keyword>
<dbReference type="InterPro" id="IPR013057">
    <property type="entry name" value="AA_transpt_TM"/>
</dbReference>
<feature type="transmembrane region" description="Helical" evidence="7">
    <location>
        <begin position="323"/>
        <end position="349"/>
    </location>
</feature>
<evidence type="ECO:0000256" key="7">
    <source>
        <dbReference type="SAM" id="Phobius"/>
    </source>
</evidence>
<feature type="compositionally biased region" description="Acidic residues" evidence="6">
    <location>
        <begin position="1"/>
        <end position="10"/>
    </location>
</feature>
<evidence type="ECO:0000256" key="2">
    <source>
        <dbReference type="ARBA" id="ARBA00022692"/>
    </source>
</evidence>
<evidence type="ECO:0000259" key="8">
    <source>
        <dbReference type="Pfam" id="PF01490"/>
    </source>
</evidence>
<feature type="domain" description="Amino acid transporter transmembrane" evidence="8">
    <location>
        <begin position="328"/>
        <end position="392"/>
    </location>
</feature>
<evidence type="ECO:0000256" key="6">
    <source>
        <dbReference type="SAM" id="MobiDB-lite"/>
    </source>
</evidence>
<dbReference type="Pfam" id="PF01490">
    <property type="entry name" value="Aa_trans"/>
    <property type="match status" value="2"/>
</dbReference>
<evidence type="ECO:0000256" key="4">
    <source>
        <dbReference type="ARBA" id="ARBA00022989"/>
    </source>
</evidence>
<evidence type="ECO:0000256" key="5">
    <source>
        <dbReference type="ARBA" id="ARBA00023136"/>
    </source>
</evidence>
<organism evidence="9 10">
    <name type="scientific">Lithospermum erythrorhizon</name>
    <name type="common">Purple gromwell</name>
    <name type="synonym">Lithospermum officinale var. erythrorhizon</name>
    <dbReference type="NCBI Taxonomy" id="34254"/>
    <lineage>
        <taxon>Eukaryota</taxon>
        <taxon>Viridiplantae</taxon>
        <taxon>Streptophyta</taxon>
        <taxon>Embryophyta</taxon>
        <taxon>Tracheophyta</taxon>
        <taxon>Spermatophyta</taxon>
        <taxon>Magnoliopsida</taxon>
        <taxon>eudicotyledons</taxon>
        <taxon>Gunneridae</taxon>
        <taxon>Pentapetalae</taxon>
        <taxon>asterids</taxon>
        <taxon>lamiids</taxon>
        <taxon>Boraginales</taxon>
        <taxon>Boraginaceae</taxon>
        <taxon>Boraginoideae</taxon>
        <taxon>Lithospermeae</taxon>
        <taxon>Lithospermum</taxon>
    </lineage>
</organism>
<feature type="domain" description="Amino acid transporter transmembrane" evidence="8">
    <location>
        <begin position="153"/>
        <end position="302"/>
    </location>
</feature>
<keyword evidence="4 7" id="KW-1133">Transmembrane helix</keyword>
<comment type="subcellular location">
    <subcellularLocation>
        <location evidence="1">Membrane</location>
        <topology evidence="1">Multi-pass membrane protein</topology>
    </subcellularLocation>
</comment>
<evidence type="ECO:0000313" key="9">
    <source>
        <dbReference type="EMBL" id="GAA0166877.1"/>
    </source>
</evidence>
<dbReference type="GO" id="GO:0005774">
    <property type="term" value="C:vacuolar membrane"/>
    <property type="evidence" value="ECO:0007669"/>
    <property type="project" value="TreeGrafter"/>
</dbReference>
<comment type="caution">
    <text evidence="9">The sequence shown here is derived from an EMBL/GenBank/DDBJ whole genome shotgun (WGS) entry which is preliminary data.</text>
</comment>
<keyword evidence="2 7" id="KW-0812">Transmembrane</keyword>
<dbReference type="EMBL" id="BAABME010005885">
    <property type="protein sequence ID" value="GAA0166877.1"/>
    <property type="molecule type" value="Genomic_DNA"/>
</dbReference>
<evidence type="ECO:0000256" key="1">
    <source>
        <dbReference type="ARBA" id="ARBA00004141"/>
    </source>
</evidence>
<dbReference type="AlphaFoldDB" id="A0AAV3QV67"/>
<keyword evidence="3" id="KW-0029">Amino-acid transport</keyword>
<dbReference type="GO" id="GO:0015179">
    <property type="term" value="F:L-amino acid transmembrane transporter activity"/>
    <property type="evidence" value="ECO:0007669"/>
    <property type="project" value="TreeGrafter"/>
</dbReference>
<feature type="region of interest" description="Disordered" evidence="6">
    <location>
        <begin position="1"/>
        <end position="65"/>
    </location>
</feature>
<sequence>MGNNEEDEQKENEKYDNNNNNNDNVNDIEDGDSDNVNDIEDCINEDDYDDHAYDTNENEGPWPRSLRETTDMLSIAASPNFRSFQQGSILSLSSFFRGSTFDPSAKVPLLADYGRRYSKAQMDKIISAQSSLVGKSTVYQQQFEGELPTGHGCTLVQTVFNGVNVMAGVGLLSTPYTIREAGWAGLGVLVLFACVCYYTVILMKQCFESRKEILTFPDLGEVAFGKYGRILISIFLYSELYTTCVEFITLEASNLTRLFPGAAIGFPGFQLDARHFFGILSVLIILPTVFLRDLRLISYLSATIDETGIHPSGPEVKWSGLPFAIAIQLCFMVCLSFYVTSALLGYLMFGESTKLQITLNLPPKAIASQVAIWTTVINPITKYPTTRYLIVQ</sequence>
<feature type="compositionally biased region" description="Acidic residues" evidence="6">
    <location>
        <begin position="26"/>
        <end position="49"/>
    </location>
</feature>
<reference evidence="9 10" key="1">
    <citation type="submission" date="2024-01" db="EMBL/GenBank/DDBJ databases">
        <title>The complete chloroplast genome sequence of Lithospermum erythrorhizon: insights into the phylogenetic relationship among Boraginaceae species and the maternal lineages of purple gromwells.</title>
        <authorList>
            <person name="Okada T."/>
            <person name="Watanabe K."/>
        </authorList>
    </citation>
    <scope>NUCLEOTIDE SEQUENCE [LARGE SCALE GENOMIC DNA]</scope>
</reference>
<evidence type="ECO:0000313" key="10">
    <source>
        <dbReference type="Proteomes" id="UP001454036"/>
    </source>
</evidence>